<keyword evidence="4 9" id="KW-0347">Helicase</keyword>
<dbReference type="InParanoid" id="A0A067MHV2"/>
<name>A0A067MHV2_BOTB1</name>
<keyword evidence="6" id="KW-0694">RNA-binding</keyword>
<feature type="domain" description="Helicase ATP-binding" evidence="11">
    <location>
        <begin position="177"/>
        <end position="367"/>
    </location>
</feature>
<sequence>MSELFHLLSRGGAKFDKKRFKNEVELFNPKQAKSTSDSKKKPQKSGELPPELDFFKYAQGGNDAGGKKAGKGKGKKRAIEEDELDEDGEEEDGNESQVDSQHETGRKRKREEEDSALPKAIAKVPLSHRVTTTGSNVPESISSFSDLSSRYSIAPQLLRNVEQNGYAIPTGIQAYGIPTLLESRDVTAVSPTGTGKTLSYLLPIFSLLGSPSSSRDKKSKTASSTSSAPSGSGIRALILSPTQELAAQIYNECLKLAQGRKWKVVLYSKATGATLAQKDVRDKVDIVVSTPLRLVAALQEGTIELNNVRHLILDEADRLLEEGFLEQTREIVSSCTHLDVQKAVFSATMPAGVEAIAKDILSDPVRVVVGLKDAASVQIRQTLTYVGTEAGKLTTLRQLLASAPPLPLLVFVQSRERAAELHQELIYDGISVDVLHSDMTRKQRDDSVRRLRAGETWVMVCTEVMARGMDFGGIRGVLNYDFPQSVQSYIHRIGRTGRAGRDGEAITYFTDADAPYLKSIANVLKQSGSSVPDWILALPKPSKMKRRALKKKPVERKSVGVIAGRGIGKGESVKKREMKEASKRRKLKNDVEAGQALSRPEADADSDSS</sequence>
<dbReference type="HOGENOM" id="CLU_003041_1_4_1"/>
<dbReference type="FunCoup" id="A0A067MHV2">
    <property type="interactions" value="608"/>
</dbReference>
<evidence type="ECO:0000256" key="8">
    <source>
        <dbReference type="ARBA" id="ARBA00047984"/>
    </source>
</evidence>
<feature type="compositionally biased region" description="Basic and acidic residues" evidence="10">
    <location>
        <begin position="571"/>
        <end position="581"/>
    </location>
</feature>
<dbReference type="GO" id="GO:0003724">
    <property type="term" value="F:RNA helicase activity"/>
    <property type="evidence" value="ECO:0007669"/>
    <property type="project" value="UniProtKB-EC"/>
</dbReference>
<evidence type="ECO:0000256" key="7">
    <source>
        <dbReference type="ARBA" id="ARBA00024355"/>
    </source>
</evidence>
<dbReference type="Proteomes" id="UP000027195">
    <property type="component" value="Unassembled WGS sequence"/>
</dbReference>
<evidence type="ECO:0000256" key="4">
    <source>
        <dbReference type="ARBA" id="ARBA00022806"/>
    </source>
</evidence>
<gene>
    <name evidence="14" type="ORF">BOTBODRAFT_35695</name>
</gene>
<protein>
    <recommendedName>
        <fullName evidence="1">RNA helicase</fullName>
        <ecNumber evidence="1">3.6.4.13</ecNumber>
    </recommendedName>
</protein>
<dbReference type="PANTHER" id="PTHR47959:SF15">
    <property type="entry name" value="RNA HELICASE"/>
    <property type="match status" value="1"/>
</dbReference>
<feature type="compositionally biased region" description="Low complexity" evidence="10">
    <location>
        <begin position="221"/>
        <end position="231"/>
    </location>
</feature>
<dbReference type="SMART" id="SM00490">
    <property type="entry name" value="HELICc"/>
    <property type="match status" value="1"/>
</dbReference>
<accession>A0A067MHV2</accession>
<keyword evidence="5 9" id="KW-0067">ATP-binding</keyword>
<evidence type="ECO:0000313" key="15">
    <source>
        <dbReference type="Proteomes" id="UP000027195"/>
    </source>
</evidence>
<comment type="catalytic activity">
    <reaction evidence="8">
        <text>ATP + H2O = ADP + phosphate + H(+)</text>
        <dbReference type="Rhea" id="RHEA:13065"/>
        <dbReference type="ChEBI" id="CHEBI:15377"/>
        <dbReference type="ChEBI" id="CHEBI:15378"/>
        <dbReference type="ChEBI" id="CHEBI:30616"/>
        <dbReference type="ChEBI" id="CHEBI:43474"/>
        <dbReference type="ChEBI" id="CHEBI:456216"/>
        <dbReference type="EC" id="3.6.4.13"/>
    </reaction>
</comment>
<dbReference type="Gene3D" id="3.40.50.300">
    <property type="entry name" value="P-loop containing nucleotide triphosphate hydrolases"/>
    <property type="match status" value="2"/>
</dbReference>
<dbReference type="GO" id="GO:0016787">
    <property type="term" value="F:hydrolase activity"/>
    <property type="evidence" value="ECO:0007669"/>
    <property type="project" value="UniProtKB-KW"/>
</dbReference>
<dbReference type="PANTHER" id="PTHR47959">
    <property type="entry name" value="ATP-DEPENDENT RNA HELICASE RHLE-RELATED"/>
    <property type="match status" value="1"/>
</dbReference>
<dbReference type="InterPro" id="IPR044764">
    <property type="entry name" value="DDX52/Rok1_DEADc"/>
</dbReference>
<dbReference type="AlphaFoldDB" id="A0A067MHV2"/>
<feature type="region of interest" description="Disordered" evidence="10">
    <location>
        <begin position="211"/>
        <end position="231"/>
    </location>
</feature>
<dbReference type="InterPro" id="IPR014013">
    <property type="entry name" value="Helic_SF1/SF2_ATP-bd_DinG/Rad3"/>
</dbReference>
<dbReference type="PROSITE" id="PS51193">
    <property type="entry name" value="HELICASE_ATP_BIND_2"/>
    <property type="match status" value="1"/>
</dbReference>
<keyword evidence="3 9" id="KW-0378">Hydrolase</keyword>
<dbReference type="GO" id="GO:0005829">
    <property type="term" value="C:cytosol"/>
    <property type="evidence" value="ECO:0007669"/>
    <property type="project" value="TreeGrafter"/>
</dbReference>
<dbReference type="GO" id="GO:0003723">
    <property type="term" value="F:RNA binding"/>
    <property type="evidence" value="ECO:0007669"/>
    <property type="project" value="UniProtKB-KW"/>
</dbReference>
<evidence type="ECO:0000256" key="1">
    <source>
        <dbReference type="ARBA" id="ARBA00012552"/>
    </source>
</evidence>
<dbReference type="SUPFAM" id="SSF52540">
    <property type="entry name" value="P-loop containing nucleoside triphosphate hydrolases"/>
    <property type="match status" value="1"/>
</dbReference>
<feature type="domain" description="Helicase C-terminal" evidence="13">
    <location>
        <begin position="395"/>
        <end position="539"/>
    </location>
</feature>
<dbReference type="SMART" id="SM00487">
    <property type="entry name" value="DEXDc"/>
    <property type="match status" value="1"/>
</dbReference>
<evidence type="ECO:0000256" key="2">
    <source>
        <dbReference type="ARBA" id="ARBA00022741"/>
    </source>
</evidence>
<dbReference type="InterPro" id="IPR014001">
    <property type="entry name" value="Helicase_ATP-bd"/>
</dbReference>
<dbReference type="GO" id="GO:0005524">
    <property type="term" value="F:ATP binding"/>
    <property type="evidence" value="ECO:0007669"/>
    <property type="project" value="UniProtKB-KW"/>
</dbReference>
<evidence type="ECO:0000256" key="5">
    <source>
        <dbReference type="ARBA" id="ARBA00022840"/>
    </source>
</evidence>
<dbReference type="EMBL" id="KL198061">
    <property type="protein sequence ID" value="KDQ11156.1"/>
    <property type="molecule type" value="Genomic_DNA"/>
</dbReference>
<reference evidence="15" key="1">
    <citation type="journal article" date="2014" name="Proc. Natl. Acad. Sci. U.S.A.">
        <title>Extensive sampling of basidiomycete genomes demonstrates inadequacy of the white-rot/brown-rot paradigm for wood decay fungi.</title>
        <authorList>
            <person name="Riley R."/>
            <person name="Salamov A.A."/>
            <person name="Brown D.W."/>
            <person name="Nagy L.G."/>
            <person name="Floudas D."/>
            <person name="Held B.W."/>
            <person name="Levasseur A."/>
            <person name="Lombard V."/>
            <person name="Morin E."/>
            <person name="Otillar R."/>
            <person name="Lindquist E.A."/>
            <person name="Sun H."/>
            <person name="LaButti K.M."/>
            <person name="Schmutz J."/>
            <person name="Jabbour D."/>
            <person name="Luo H."/>
            <person name="Baker S.E."/>
            <person name="Pisabarro A.G."/>
            <person name="Walton J.D."/>
            <person name="Blanchette R.A."/>
            <person name="Henrissat B."/>
            <person name="Martin F."/>
            <person name="Cullen D."/>
            <person name="Hibbett D.S."/>
            <person name="Grigoriev I.V."/>
        </authorList>
    </citation>
    <scope>NUCLEOTIDE SEQUENCE [LARGE SCALE GENOMIC DNA]</scope>
    <source>
        <strain evidence="15">FD-172 SS1</strain>
    </source>
</reference>
<evidence type="ECO:0000256" key="3">
    <source>
        <dbReference type="ARBA" id="ARBA00022801"/>
    </source>
</evidence>
<dbReference type="InterPro" id="IPR011545">
    <property type="entry name" value="DEAD/DEAH_box_helicase_dom"/>
</dbReference>
<evidence type="ECO:0000313" key="14">
    <source>
        <dbReference type="EMBL" id="KDQ11156.1"/>
    </source>
</evidence>
<comment type="similarity">
    <text evidence="7">Belongs to the DEAD box helicase family. DDX52/ROK1 subfamily.</text>
</comment>
<evidence type="ECO:0000259" key="11">
    <source>
        <dbReference type="PROSITE" id="PS51192"/>
    </source>
</evidence>
<evidence type="ECO:0000256" key="10">
    <source>
        <dbReference type="SAM" id="MobiDB-lite"/>
    </source>
</evidence>
<feature type="domain" description="Helicase ATP-binding" evidence="12">
    <location>
        <begin position="136"/>
        <end position="428"/>
    </location>
</feature>
<dbReference type="CDD" id="cd18787">
    <property type="entry name" value="SF2_C_DEAD"/>
    <property type="match status" value="1"/>
</dbReference>
<dbReference type="STRING" id="930990.A0A067MHV2"/>
<dbReference type="OrthoDB" id="360161at2759"/>
<dbReference type="InterPro" id="IPR001650">
    <property type="entry name" value="Helicase_C-like"/>
</dbReference>
<dbReference type="InterPro" id="IPR050079">
    <property type="entry name" value="DEAD_box_RNA_helicase"/>
</dbReference>
<evidence type="ECO:0000259" key="12">
    <source>
        <dbReference type="PROSITE" id="PS51193"/>
    </source>
</evidence>
<dbReference type="PROSITE" id="PS51192">
    <property type="entry name" value="HELICASE_ATP_BIND_1"/>
    <property type="match status" value="1"/>
</dbReference>
<dbReference type="InterPro" id="IPR027417">
    <property type="entry name" value="P-loop_NTPase"/>
</dbReference>
<evidence type="ECO:0000259" key="13">
    <source>
        <dbReference type="PROSITE" id="PS51194"/>
    </source>
</evidence>
<dbReference type="EC" id="3.6.4.13" evidence="1"/>
<feature type="region of interest" description="Disordered" evidence="10">
    <location>
        <begin position="26"/>
        <end position="122"/>
    </location>
</feature>
<dbReference type="GO" id="GO:0030490">
    <property type="term" value="P:maturation of SSU-rRNA"/>
    <property type="evidence" value="ECO:0007669"/>
    <property type="project" value="InterPro"/>
</dbReference>
<evidence type="ECO:0000256" key="6">
    <source>
        <dbReference type="ARBA" id="ARBA00022884"/>
    </source>
</evidence>
<organism evidence="14 15">
    <name type="scientific">Botryobasidium botryosum (strain FD-172 SS1)</name>
    <dbReference type="NCBI Taxonomy" id="930990"/>
    <lineage>
        <taxon>Eukaryota</taxon>
        <taxon>Fungi</taxon>
        <taxon>Dikarya</taxon>
        <taxon>Basidiomycota</taxon>
        <taxon>Agaricomycotina</taxon>
        <taxon>Agaricomycetes</taxon>
        <taxon>Cantharellales</taxon>
        <taxon>Botryobasidiaceae</taxon>
        <taxon>Botryobasidium</taxon>
    </lineage>
</organism>
<keyword evidence="2 9" id="KW-0547">Nucleotide-binding</keyword>
<dbReference type="InterPro" id="IPR000629">
    <property type="entry name" value="RNA-helicase_DEAD-box_CS"/>
</dbReference>
<evidence type="ECO:0000256" key="9">
    <source>
        <dbReference type="RuleBase" id="RU000492"/>
    </source>
</evidence>
<proteinExistence type="inferred from homology"/>
<dbReference type="PROSITE" id="PS00039">
    <property type="entry name" value="DEAD_ATP_HELICASE"/>
    <property type="match status" value="1"/>
</dbReference>
<dbReference type="PROSITE" id="PS51194">
    <property type="entry name" value="HELICASE_CTER"/>
    <property type="match status" value="1"/>
</dbReference>
<dbReference type="Pfam" id="PF00271">
    <property type="entry name" value="Helicase_C"/>
    <property type="match status" value="1"/>
</dbReference>
<dbReference type="Pfam" id="PF00270">
    <property type="entry name" value="DEAD"/>
    <property type="match status" value="1"/>
</dbReference>
<keyword evidence="15" id="KW-1185">Reference proteome</keyword>
<feature type="region of interest" description="Disordered" evidence="10">
    <location>
        <begin position="570"/>
        <end position="609"/>
    </location>
</feature>
<feature type="compositionally biased region" description="Acidic residues" evidence="10">
    <location>
        <begin position="80"/>
        <end position="94"/>
    </location>
</feature>
<dbReference type="CDD" id="cd17957">
    <property type="entry name" value="DEADc_DDX52"/>
    <property type="match status" value="1"/>
</dbReference>